<dbReference type="Gene3D" id="1.20.1270.50">
    <property type="entry name" value="Glycoside hydrolase family 38, central domain"/>
    <property type="match status" value="1"/>
</dbReference>
<dbReference type="FunFam" id="1.20.1270.50:FF:000004">
    <property type="entry name" value="alpha-mannosidase 2C1 isoform X1"/>
    <property type="match status" value="1"/>
</dbReference>
<dbReference type="InterPro" id="IPR015341">
    <property type="entry name" value="Glyco_hydro_38_cen"/>
</dbReference>
<evidence type="ECO:0000256" key="1">
    <source>
        <dbReference type="ARBA" id="ARBA00022723"/>
    </source>
</evidence>
<protein>
    <recommendedName>
        <fullName evidence="3">Glycoside hydrolase family 38 central domain-containing protein</fullName>
    </recommendedName>
</protein>
<dbReference type="PANTHER" id="PTHR46017">
    <property type="entry name" value="ALPHA-MANNOSIDASE 2C1"/>
    <property type="match status" value="1"/>
</dbReference>
<reference evidence="4" key="1">
    <citation type="journal article" date="2014" name="Front. Microbiol.">
        <title>High frequency of phylogenetically diverse reductive dehalogenase-homologous genes in deep subseafloor sedimentary metagenomes.</title>
        <authorList>
            <person name="Kawai M."/>
            <person name="Futagami T."/>
            <person name="Toyoda A."/>
            <person name="Takaki Y."/>
            <person name="Nishi S."/>
            <person name="Hori S."/>
            <person name="Arai W."/>
            <person name="Tsubouchi T."/>
            <person name="Morono Y."/>
            <person name="Uchiyama I."/>
            <person name="Ito T."/>
            <person name="Fujiyama A."/>
            <person name="Inagaki F."/>
            <person name="Takami H."/>
        </authorList>
    </citation>
    <scope>NUCLEOTIDE SEQUENCE</scope>
    <source>
        <strain evidence="4">Expedition CK06-06</strain>
    </source>
</reference>
<dbReference type="SMART" id="SM00872">
    <property type="entry name" value="Alpha-mann_mid"/>
    <property type="match status" value="1"/>
</dbReference>
<proteinExistence type="predicted"/>
<dbReference type="GO" id="GO:0009313">
    <property type="term" value="P:oligosaccharide catabolic process"/>
    <property type="evidence" value="ECO:0007669"/>
    <property type="project" value="TreeGrafter"/>
</dbReference>
<dbReference type="GO" id="GO:0006013">
    <property type="term" value="P:mannose metabolic process"/>
    <property type="evidence" value="ECO:0007669"/>
    <property type="project" value="InterPro"/>
</dbReference>
<dbReference type="GO" id="GO:0046872">
    <property type="term" value="F:metal ion binding"/>
    <property type="evidence" value="ECO:0007669"/>
    <property type="project" value="UniProtKB-KW"/>
</dbReference>
<evidence type="ECO:0000313" key="4">
    <source>
        <dbReference type="EMBL" id="GAI93693.1"/>
    </source>
</evidence>
<dbReference type="Pfam" id="PF07748">
    <property type="entry name" value="Glyco_hydro_38C"/>
    <property type="match status" value="1"/>
</dbReference>
<dbReference type="EMBL" id="BARW01020614">
    <property type="protein sequence ID" value="GAI93693.1"/>
    <property type="molecule type" value="Genomic_DNA"/>
</dbReference>
<dbReference type="SUPFAM" id="SSF88688">
    <property type="entry name" value="Families 57/38 glycoside transferase middle domain"/>
    <property type="match status" value="1"/>
</dbReference>
<feature type="non-terminal residue" evidence="4">
    <location>
        <position position="272"/>
    </location>
</feature>
<keyword evidence="2" id="KW-0378">Hydrolase</keyword>
<dbReference type="InterPro" id="IPR011682">
    <property type="entry name" value="Glyco_hydro_38_C"/>
</dbReference>
<accession>X1SL63</accession>
<dbReference type="Gene3D" id="2.70.98.30">
    <property type="entry name" value="Golgi alpha-mannosidase II, domain 4"/>
    <property type="match status" value="1"/>
</dbReference>
<dbReference type="InterPro" id="IPR011013">
    <property type="entry name" value="Gal_mutarotase_sf_dom"/>
</dbReference>
<dbReference type="AlphaFoldDB" id="X1SL63"/>
<feature type="non-terminal residue" evidence="4">
    <location>
        <position position="1"/>
    </location>
</feature>
<sequence>DELYLEYHRGTYTTQSDTKKWNRDCEVHLSNAEQLAALASLYGKPYPHKDFENAWRGVLFNQFHDILPGSSINPVYKDSDEMYKQSQQIANHQIDTSITHLSKLINTRAGKNALPVFIYNSLPWERTDIVSLQLPADDQRFYAVFDDKGRELPSQTIPGGRYHQKILFIARDIPAMGYAIYELRPGKASPRPSSLKALSEKLENDFFLLIVDTSTGWIQSIFDKRNSRKILAGYGNQLQLFEDKPEQWDAWNIGLGKRFPSTFREIKLVESG</sequence>
<dbReference type="GO" id="GO:0004559">
    <property type="term" value="F:alpha-mannosidase activity"/>
    <property type="evidence" value="ECO:0007669"/>
    <property type="project" value="InterPro"/>
</dbReference>
<comment type="caution">
    <text evidence="4">The sequence shown here is derived from an EMBL/GenBank/DDBJ whole genome shotgun (WGS) entry which is preliminary data.</text>
</comment>
<evidence type="ECO:0000259" key="3">
    <source>
        <dbReference type="SMART" id="SM00872"/>
    </source>
</evidence>
<feature type="domain" description="Glycoside hydrolase family 38 central" evidence="3">
    <location>
        <begin position="6"/>
        <end position="83"/>
    </location>
</feature>
<name>X1SL63_9ZZZZ</name>
<organism evidence="4">
    <name type="scientific">marine sediment metagenome</name>
    <dbReference type="NCBI Taxonomy" id="412755"/>
    <lineage>
        <taxon>unclassified sequences</taxon>
        <taxon>metagenomes</taxon>
        <taxon>ecological metagenomes</taxon>
    </lineage>
</organism>
<evidence type="ECO:0000256" key="2">
    <source>
        <dbReference type="ARBA" id="ARBA00022801"/>
    </source>
</evidence>
<dbReference type="Pfam" id="PF09261">
    <property type="entry name" value="Alpha-mann_mid"/>
    <property type="match status" value="1"/>
</dbReference>
<keyword evidence="1" id="KW-0479">Metal-binding</keyword>
<dbReference type="PANTHER" id="PTHR46017:SF1">
    <property type="entry name" value="ALPHA-MANNOSIDASE 2C1"/>
    <property type="match status" value="1"/>
</dbReference>
<dbReference type="InterPro" id="IPR028995">
    <property type="entry name" value="Glyco_hydro_57/38_cen_sf"/>
</dbReference>
<dbReference type="GO" id="GO:0030246">
    <property type="term" value="F:carbohydrate binding"/>
    <property type="evidence" value="ECO:0007669"/>
    <property type="project" value="InterPro"/>
</dbReference>
<gene>
    <name evidence="4" type="ORF">S12H4_34797</name>
</gene>
<dbReference type="SUPFAM" id="SSF74650">
    <property type="entry name" value="Galactose mutarotase-like"/>
    <property type="match status" value="1"/>
</dbReference>
<dbReference type="InterPro" id="IPR037094">
    <property type="entry name" value="Glyco_hydro_38_cen_sf"/>
</dbReference>